<evidence type="ECO:0000313" key="1">
    <source>
        <dbReference type="EMBL" id="GAG12777.1"/>
    </source>
</evidence>
<proteinExistence type="predicted"/>
<name>X0VNN9_9ZZZZ</name>
<dbReference type="AlphaFoldDB" id="X0VNN9"/>
<accession>X0VNN9</accession>
<reference evidence="1" key="1">
    <citation type="journal article" date="2014" name="Front. Microbiol.">
        <title>High frequency of phylogenetically diverse reductive dehalogenase-homologous genes in deep subseafloor sedimentary metagenomes.</title>
        <authorList>
            <person name="Kawai M."/>
            <person name="Futagami T."/>
            <person name="Toyoda A."/>
            <person name="Takaki Y."/>
            <person name="Nishi S."/>
            <person name="Hori S."/>
            <person name="Arai W."/>
            <person name="Tsubouchi T."/>
            <person name="Morono Y."/>
            <person name="Uchiyama I."/>
            <person name="Ito T."/>
            <person name="Fujiyama A."/>
            <person name="Inagaki F."/>
            <person name="Takami H."/>
        </authorList>
    </citation>
    <scope>NUCLEOTIDE SEQUENCE</scope>
    <source>
        <strain evidence="1">Expedition CK06-06</strain>
    </source>
</reference>
<comment type="caution">
    <text evidence="1">The sequence shown here is derived from an EMBL/GenBank/DDBJ whole genome shotgun (WGS) entry which is preliminary data.</text>
</comment>
<sequence>MDCRRCTDAEAMKHTDLCGICEIIEAKGKFGVQTASLIPSHFNIGIGEYVEDRDDHKRKMERKIREGVISDYE</sequence>
<gene>
    <name evidence="1" type="ORF">S01H1_41343</name>
</gene>
<protein>
    <submittedName>
        <fullName evidence="1">Uncharacterized protein</fullName>
    </submittedName>
</protein>
<organism evidence="1">
    <name type="scientific">marine sediment metagenome</name>
    <dbReference type="NCBI Taxonomy" id="412755"/>
    <lineage>
        <taxon>unclassified sequences</taxon>
        <taxon>metagenomes</taxon>
        <taxon>ecological metagenomes</taxon>
    </lineage>
</organism>
<dbReference type="EMBL" id="BARS01026220">
    <property type="protein sequence ID" value="GAG12777.1"/>
    <property type="molecule type" value="Genomic_DNA"/>
</dbReference>